<dbReference type="GO" id="GO:0046872">
    <property type="term" value="F:metal ion binding"/>
    <property type="evidence" value="ECO:0007669"/>
    <property type="project" value="UniProtKB-KW"/>
</dbReference>
<gene>
    <name evidence="11" type="primary">tsaE</name>
    <name evidence="11" type="ORF">TRL7639_04000</name>
</gene>
<keyword evidence="9" id="KW-0460">Magnesium</keyword>
<dbReference type="GO" id="GO:0005737">
    <property type="term" value="C:cytoplasm"/>
    <property type="evidence" value="ECO:0007669"/>
    <property type="project" value="UniProtKB-SubCell"/>
</dbReference>
<evidence type="ECO:0000256" key="9">
    <source>
        <dbReference type="ARBA" id="ARBA00022842"/>
    </source>
</evidence>
<evidence type="ECO:0000313" key="12">
    <source>
        <dbReference type="Proteomes" id="UP000193077"/>
    </source>
</evidence>
<evidence type="ECO:0000256" key="6">
    <source>
        <dbReference type="ARBA" id="ARBA00022723"/>
    </source>
</evidence>
<dbReference type="RefSeq" id="WP_085797648.1">
    <property type="nucleotide sequence ID" value="NZ_FWFO01000005.1"/>
</dbReference>
<comment type="similarity">
    <text evidence="2">Belongs to the TsaE family.</text>
</comment>
<evidence type="ECO:0000313" key="11">
    <source>
        <dbReference type="EMBL" id="SLN69221.1"/>
    </source>
</evidence>
<evidence type="ECO:0000256" key="8">
    <source>
        <dbReference type="ARBA" id="ARBA00022840"/>
    </source>
</evidence>
<keyword evidence="5" id="KW-0819">tRNA processing</keyword>
<keyword evidence="6" id="KW-0479">Metal-binding</keyword>
<dbReference type="PANTHER" id="PTHR33540">
    <property type="entry name" value="TRNA THREONYLCARBAMOYLADENOSINE BIOSYNTHESIS PROTEIN TSAE"/>
    <property type="match status" value="1"/>
</dbReference>
<sequence>MTRLPLSIDLITPEKTAELAEFLALHLRPGDCILLFGEIGSGKTFFARNLIQSLLDHPEDVPSPTFTLVQVYETSVGEIWHSDLYRLTSIDEVEELGLIEAFETSICLIEWPEKLDDLAPQDALSLHFTADPEHDTRRALTLNWNDPKWDTRLDPLK</sequence>
<dbReference type="EMBL" id="FWFO01000005">
    <property type="protein sequence ID" value="SLN69221.1"/>
    <property type="molecule type" value="Genomic_DNA"/>
</dbReference>
<organism evidence="11 12">
    <name type="scientific">Falsiruegeria litorea R37</name>
    <dbReference type="NCBI Taxonomy" id="1200284"/>
    <lineage>
        <taxon>Bacteria</taxon>
        <taxon>Pseudomonadati</taxon>
        <taxon>Pseudomonadota</taxon>
        <taxon>Alphaproteobacteria</taxon>
        <taxon>Rhodobacterales</taxon>
        <taxon>Roseobacteraceae</taxon>
        <taxon>Falsiruegeria</taxon>
    </lineage>
</organism>
<dbReference type="Pfam" id="PF02367">
    <property type="entry name" value="TsaE"/>
    <property type="match status" value="1"/>
</dbReference>
<evidence type="ECO:0000256" key="1">
    <source>
        <dbReference type="ARBA" id="ARBA00004496"/>
    </source>
</evidence>
<comment type="subcellular location">
    <subcellularLocation>
        <location evidence="1">Cytoplasm</location>
    </subcellularLocation>
</comment>
<keyword evidence="12" id="KW-1185">Reference proteome</keyword>
<dbReference type="SUPFAM" id="SSF52540">
    <property type="entry name" value="P-loop containing nucleoside triphosphate hydrolases"/>
    <property type="match status" value="1"/>
</dbReference>
<evidence type="ECO:0000256" key="2">
    <source>
        <dbReference type="ARBA" id="ARBA00007599"/>
    </source>
</evidence>
<keyword evidence="4" id="KW-0963">Cytoplasm</keyword>
<protein>
    <recommendedName>
        <fullName evidence="3">tRNA threonylcarbamoyladenosine biosynthesis protein TsaE</fullName>
    </recommendedName>
    <alternativeName>
        <fullName evidence="10">t(6)A37 threonylcarbamoyladenosine biosynthesis protein TsaE</fullName>
    </alternativeName>
</protein>
<keyword evidence="8" id="KW-0067">ATP-binding</keyword>
<dbReference type="Proteomes" id="UP000193077">
    <property type="component" value="Unassembled WGS sequence"/>
</dbReference>
<dbReference type="AlphaFoldDB" id="A0A1Y5TVA1"/>
<dbReference type="Gene3D" id="3.40.50.300">
    <property type="entry name" value="P-loop containing nucleotide triphosphate hydrolases"/>
    <property type="match status" value="1"/>
</dbReference>
<evidence type="ECO:0000256" key="3">
    <source>
        <dbReference type="ARBA" id="ARBA00019010"/>
    </source>
</evidence>
<evidence type="ECO:0000256" key="10">
    <source>
        <dbReference type="ARBA" id="ARBA00032441"/>
    </source>
</evidence>
<evidence type="ECO:0000256" key="4">
    <source>
        <dbReference type="ARBA" id="ARBA00022490"/>
    </source>
</evidence>
<reference evidence="11 12" key="1">
    <citation type="submission" date="2017-03" db="EMBL/GenBank/DDBJ databases">
        <authorList>
            <person name="Afonso C.L."/>
            <person name="Miller P.J."/>
            <person name="Scott M.A."/>
            <person name="Spackman E."/>
            <person name="Goraichik I."/>
            <person name="Dimitrov K.M."/>
            <person name="Suarez D.L."/>
            <person name="Swayne D.E."/>
        </authorList>
    </citation>
    <scope>NUCLEOTIDE SEQUENCE [LARGE SCALE GENOMIC DNA]</scope>
    <source>
        <strain evidence="11 12">CECT 7639</strain>
    </source>
</reference>
<proteinExistence type="inferred from homology"/>
<dbReference type="NCBIfam" id="TIGR00150">
    <property type="entry name" value="T6A_YjeE"/>
    <property type="match status" value="1"/>
</dbReference>
<evidence type="ECO:0000256" key="5">
    <source>
        <dbReference type="ARBA" id="ARBA00022694"/>
    </source>
</evidence>
<keyword evidence="7" id="KW-0547">Nucleotide-binding</keyword>
<dbReference type="GO" id="GO:0002949">
    <property type="term" value="P:tRNA threonylcarbamoyladenosine modification"/>
    <property type="evidence" value="ECO:0007669"/>
    <property type="project" value="InterPro"/>
</dbReference>
<dbReference type="OrthoDB" id="9800307at2"/>
<dbReference type="InterPro" id="IPR003442">
    <property type="entry name" value="T6A_TsaE"/>
</dbReference>
<accession>A0A1Y5TVA1</accession>
<name>A0A1Y5TVA1_9RHOB</name>
<dbReference type="GO" id="GO:0005524">
    <property type="term" value="F:ATP binding"/>
    <property type="evidence" value="ECO:0007669"/>
    <property type="project" value="UniProtKB-KW"/>
</dbReference>
<evidence type="ECO:0000256" key="7">
    <source>
        <dbReference type="ARBA" id="ARBA00022741"/>
    </source>
</evidence>
<dbReference type="PANTHER" id="PTHR33540:SF2">
    <property type="entry name" value="TRNA THREONYLCARBAMOYLADENOSINE BIOSYNTHESIS PROTEIN TSAE"/>
    <property type="match status" value="1"/>
</dbReference>
<dbReference type="InterPro" id="IPR027417">
    <property type="entry name" value="P-loop_NTPase"/>
</dbReference>